<dbReference type="EMBL" id="JBJQND010000010">
    <property type="protein sequence ID" value="KAL3864873.1"/>
    <property type="molecule type" value="Genomic_DNA"/>
</dbReference>
<name>A0ABD3VV17_SINWO</name>
<sequence>MSTCHRENARIQCKGSIEDNSALIQCKGSIEDNSSLIRCKGSIEDNSSLIQCKGSIEDNSSLIRYKGSIENNSSLIQYKGSIENNSSLIQCKGSIEDNSALIQCKGSIEDNSALIQCKGSIEDDSSHIRCKGSIEDNSSLIRCKDSIEDNSSLTQCKGSIEDNSALIGCIGSIEDNSSHIRCKGSIEDNSSVIQCNGSIEDNSSLIRCKGSIEDNSSLTQCKGSIEDNSALIGCNGSIEDNSSHIRCKGYDLVSAWNPVCIGQVYGVIGKLKLHPDSDWKLLLIRQRSCIGKIAGGHNIYKINKIAVLSLTESEPDVELELCRKHHFGLKKVDKIAVHQDGSQNKLPFQKMVSNIRSAAENVKPKKKEVKDREKFERRIMEELTKMYNDSDFFYYSDTFDLTNSLQRQNAESYTVDLPHWQRCDVRFFWNEHMLKELIELKDELASHWIQPIIQGYVQIEICDLDFSDNLNPCSAEPEFGYKHRQQIQYTLSVISRRSQYQAGTRSRKRGLDETGACSNYVETEQVIEFNHHLASFVQVRGSIPVFWSQSGFKYRPPPKLDRESQ</sequence>
<gene>
    <name evidence="2" type="ORF">ACJMK2_006522</name>
</gene>
<keyword evidence="3" id="KW-1185">Reference proteome</keyword>
<dbReference type="PANTHER" id="PTHR45662">
    <property type="entry name" value="PHOSPHATIDYLINOSITIDE PHOSPHATASE SAC1"/>
    <property type="match status" value="1"/>
</dbReference>
<dbReference type="InterPro" id="IPR002013">
    <property type="entry name" value="SAC_dom"/>
</dbReference>
<reference evidence="2 3" key="1">
    <citation type="submission" date="2024-11" db="EMBL/GenBank/DDBJ databases">
        <title>Chromosome-level genome assembly of the freshwater bivalve Anodonta woodiana.</title>
        <authorList>
            <person name="Chen X."/>
        </authorList>
    </citation>
    <scope>NUCLEOTIDE SEQUENCE [LARGE SCALE GENOMIC DNA]</scope>
    <source>
        <strain evidence="2">MN2024</strain>
        <tissue evidence="2">Gills</tissue>
    </source>
</reference>
<proteinExistence type="predicted"/>
<evidence type="ECO:0000313" key="3">
    <source>
        <dbReference type="Proteomes" id="UP001634394"/>
    </source>
</evidence>
<dbReference type="PROSITE" id="PS50275">
    <property type="entry name" value="SAC"/>
    <property type="match status" value="1"/>
</dbReference>
<dbReference type="AlphaFoldDB" id="A0ABD3VV17"/>
<comment type="caution">
    <text evidence="2">The sequence shown here is derived from an EMBL/GenBank/DDBJ whole genome shotgun (WGS) entry which is preliminary data.</text>
</comment>
<evidence type="ECO:0000313" key="2">
    <source>
        <dbReference type="EMBL" id="KAL3864873.1"/>
    </source>
</evidence>
<protein>
    <recommendedName>
        <fullName evidence="1">SAC domain-containing protein</fullName>
    </recommendedName>
</protein>
<accession>A0ABD3VV17</accession>
<feature type="domain" description="SAC" evidence="1">
    <location>
        <begin position="384"/>
        <end position="565"/>
    </location>
</feature>
<evidence type="ECO:0000259" key="1">
    <source>
        <dbReference type="PROSITE" id="PS50275"/>
    </source>
</evidence>
<dbReference type="Proteomes" id="UP001634394">
    <property type="component" value="Unassembled WGS sequence"/>
</dbReference>
<organism evidence="2 3">
    <name type="scientific">Sinanodonta woodiana</name>
    <name type="common">Chinese pond mussel</name>
    <name type="synonym">Anodonta woodiana</name>
    <dbReference type="NCBI Taxonomy" id="1069815"/>
    <lineage>
        <taxon>Eukaryota</taxon>
        <taxon>Metazoa</taxon>
        <taxon>Spiralia</taxon>
        <taxon>Lophotrochozoa</taxon>
        <taxon>Mollusca</taxon>
        <taxon>Bivalvia</taxon>
        <taxon>Autobranchia</taxon>
        <taxon>Heteroconchia</taxon>
        <taxon>Palaeoheterodonta</taxon>
        <taxon>Unionida</taxon>
        <taxon>Unionoidea</taxon>
        <taxon>Unionidae</taxon>
        <taxon>Unioninae</taxon>
        <taxon>Sinanodonta</taxon>
    </lineage>
</organism>
<dbReference type="PANTHER" id="PTHR45662:SF8">
    <property type="entry name" value="PHOSPHATIDYLINOSITIDE PHOSPHATASE SAC2"/>
    <property type="match status" value="1"/>
</dbReference>
<dbReference type="Pfam" id="PF02383">
    <property type="entry name" value="Syja_N"/>
    <property type="match status" value="1"/>
</dbReference>